<feature type="binding site" evidence="5">
    <location>
        <position position="42"/>
    </location>
    <ligand>
        <name>ATP</name>
        <dbReference type="ChEBI" id="CHEBI:30616"/>
    </ligand>
</feature>
<dbReference type="PANTHER" id="PTHR43289:SF6">
    <property type="entry name" value="SERINE_THREONINE-PROTEIN KINASE NEKL-3"/>
    <property type="match status" value="1"/>
</dbReference>
<evidence type="ECO:0000256" key="1">
    <source>
        <dbReference type="ARBA" id="ARBA00022679"/>
    </source>
</evidence>
<evidence type="ECO:0000313" key="10">
    <source>
        <dbReference type="EMBL" id="MDC3982574.1"/>
    </source>
</evidence>
<dbReference type="InterPro" id="IPR017441">
    <property type="entry name" value="Protein_kinase_ATP_BS"/>
</dbReference>
<keyword evidence="1" id="KW-0808">Transferase</keyword>
<dbReference type="PROSITE" id="PS00108">
    <property type="entry name" value="PROTEIN_KINASE_ST"/>
    <property type="match status" value="1"/>
</dbReference>
<evidence type="ECO:0000313" key="9">
    <source>
        <dbReference type="EMBL" id="MDC3979921.1"/>
    </source>
</evidence>
<evidence type="ECO:0000256" key="3">
    <source>
        <dbReference type="ARBA" id="ARBA00022777"/>
    </source>
</evidence>
<dbReference type="CDD" id="cd14014">
    <property type="entry name" value="STKc_PknB_like"/>
    <property type="match status" value="1"/>
</dbReference>
<dbReference type="InterPro" id="IPR011009">
    <property type="entry name" value="Kinase-like_dom_sf"/>
</dbReference>
<dbReference type="Proteomes" id="UP001151081">
    <property type="component" value="Unassembled WGS sequence"/>
</dbReference>
<comment type="caution">
    <text evidence="10">The sequence shown here is derived from an EMBL/GenBank/DDBJ whole genome shotgun (WGS) entry which is preliminary data.</text>
</comment>
<dbReference type="RefSeq" id="WP_272458227.1">
    <property type="nucleotide sequence ID" value="NZ_JAGTJJ010000002.1"/>
</dbReference>
<dbReference type="PROSITE" id="PS00107">
    <property type="entry name" value="PROTEIN_KINASE_ATP"/>
    <property type="match status" value="1"/>
</dbReference>
<name>A0A9X3X2L2_9BACT</name>
<dbReference type="GO" id="GO:0004674">
    <property type="term" value="F:protein serine/threonine kinase activity"/>
    <property type="evidence" value="ECO:0007669"/>
    <property type="project" value="TreeGrafter"/>
</dbReference>
<dbReference type="InterPro" id="IPR000719">
    <property type="entry name" value="Prot_kinase_dom"/>
</dbReference>
<evidence type="ECO:0000256" key="2">
    <source>
        <dbReference type="ARBA" id="ARBA00022741"/>
    </source>
</evidence>
<sequence>MEIEAGTIIANRYRVIRPLGRGGMGEVFAAENTRTGRQVAIKVLHADVKAKHSAVERFRREARAAGSINSDYVTQVLDVEEDANFGIVLVFELLEGESLIDRLKRTGPIHFDELYFILEQVWMGLADAHRVKIIHRDLKPSNVFLERRPDGSTRVKILDFGISKLPKELEGETLTEMGQSLGTFSFMPPEQIGKAKMVDERADIYACTTMIYQSLTGQLPYLAKNVLVMVEMKAKAPPRRIGDAMDGPIDPRLEAFVARGLARDPDQRFQTATEALAAWRELSPRSSGVPYAQPNTLGTAHTMPAPQTGVSMSRTPSHASASLSGGPRGTIPYDVTRQESHIRRAEPPPIEAENTTDDAAATLAMPIARLMPNQTGGAPQWPPLPQPSGSSAARPSPSGYGSTSNSYPGLSSSGTYGAVQPPVPASPSYGAPMPNATYPEASRSYGQQPMSMPAQQAPWPQQTGMQPLATDLAPQHAPRRVWPFLLGGVLFALIGFAIVAAIMLSTGK</sequence>
<evidence type="ECO:0000259" key="8">
    <source>
        <dbReference type="PROSITE" id="PS50011"/>
    </source>
</evidence>
<evidence type="ECO:0000256" key="4">
    <source>
        <dbReference type="ARBA" id="ARBA00022840"/>
    </source>
</evidence>
<keyword evidence="3 10" id="KW-0418">Kinase</keyword>
<dbReference type="SMART" id="SM00220">
    <property type="entry name" value="S_TKc"/>
    <property type="match status" value="1"/>
</dbReference>
<evidence type="ECO:0000256" key="7">
    <source>
        <dbReference type="SAM" id="Phobius"/>
    </source>
</evidence>
<keyword evidence="7" id="KW-0812">Transmembrane</keyword>
<proteinExistence type="predicted"/>
<dbReference type="PANTHER" id="PTHR43289">
    <property type="entry name" value="MITOGEN-ACTIVATED PROTEIN KINASE KINASE KINASE 20-RELATED"/>
    <property type="match status" value="1"/>
</dbReference>
<dbReference type="InterPro" id="IPR008271">
    <property type="entry name" value="Ser/Thr_kinase_AS"/>
</dbReference>
<feature type="compositionally biased region" description="Polar residues" evidence="6">
    <location>
        <begin position="308"/>
        <end position="323"/>
    </location>
</feature>
<dbReference type="Gene3D" id="1.10.510.10">
    <property type="entry name" value="Transferase(Phosphotransferase) domain 1"/>
    <property type="match status" value="1"/>
</dbReference>
<dbReference type="Pfam" id="PF00069">
    <property type="entry name" value="Pkinase"/>
    <property type="match status" value="1"/>
</dbReference>
<feature type="region of interest" description="Disordered" evidence="6">
    <location>
        <begin position="372"/>
        <end position="461"/>
    </location>
</feature>
<evidence type="ECO:0000256" key="5">
    <source>
        <dbReference type="PROSITE-ProRule" id="PRU10141"/>
    </source>
</evidence>
<evidence type="ECO:0000313" key="11">
    <source>
        <dbReference type="Proteomes" id="UP001151081"/>
    </source>
</evidence>
<dbReference type="AlphaFoldDB" id="A0A9X3X2L2"/>
<organism evidence="10 11">
    <name type="scientific">Polyangium jinanense</name>
    <dbReference type="NCBI Taxonomy" id="2829994"/>
    <lineage>
        <taxon>Bacteria</taxon>
        <taxon>Pseudomonadati</taxon>
        <taxon>Myxococcota</taxon>
        <taxon>Polyangia</taxon>
        <taxon>Polyangiales</taxon>
        <taxon>Polyangiaceae</taxon>
        <taxon>Polyangium</taxon>
    </lineage>
</organism>
<feature type="compositionally biased region" description="Polar residues" evidence="6">
    <location>
        <begin position="403"/>
        <end position="415"/>
    </location>
</feature>
<keyword evidence="7" id="KW-0472">Membrane</keyword>
<dbReference type="SUPFAM" id="SSF56112">
    <property type="entry name" value="Protein kinase-like (PK-like)"/>
    <property type="match status" value="1"/>
</dbReference>
<feature type="compositionally biased region" description="Low complexity" evidence="6">
    <location>
        <begin position="387"/>
        <end position="402"/>
    </location>
</feature>
<keyword evidence="11" id="KW-1185">Reference proteome</keyword>
<feature type="compositionally biased region" description="Low complexity" evidence="6">
    <location>
        <begin position="447"/>
        <end position="461"/>
    </location>
</feature>
<feature type="domain" description="Protein kinase" evidence="8">
    <location>
        <begin position="13"/>
        <end position="280"/>
    </location>
</feature>
<accession>A0A9X3X2L2</accession>
<dbReference type="Gene3D" id="3.30.200.20">
    <property type="entry name" value="Phosphorylase Kinase, domain 1"/>
    <property type="match status" value="1"/>
</dbReference>
<gene>
    <name evidence="9" type="ORF">KEG57_05380</name>
    <name evidence="10" type="ORF">KEG57_18815</name>
</gene>
<keyword evidence="4 5" id="KW-0067">ATP-binding</keyword>
<reference evidence="10 11" key="1">
    <citation type="submission" date="2021-04" db="EMBL/GenBank/DDBJ databases">
        <title>Genome analysis of Polyangium sp.</title>
        <authorList>
            <person name="Li Y."/>
            <person name="Wang J."/>
        </authorList>
    </citation>
    <scope>NUCLEOTIDE SEQUENCE [LARGE SCALE GENOMIC DNA]</scope>
    <source>
        <strain evidence="10 11">SDU14</strain>
    </source>
</reference>
<keyword evidence="7" id="KW-1133">Transmembrane helix</keyword>
<feature type="transmembrane region" description="Helical" evidence="7">
    <location>
        <begin position="481"/>
        <end position="504"/>
    </location>
</feature>
<dbReference type="EMBL" id="JAGTJJ010000002">
    <property type="protein sequence ID" value="MDC3979921.1"/>
    <property type="molecule type" value="Genomic_DNA"/>
</dbReference>
<feature type="region of interest" description="Disordered" evidence="6">
    <location>
        <begin position="285"/>
        <end position="333"/>
    </location>
</feature>
<evidence type="ECO:0000256" key="6">
    <source>
        <dbReference type="SAM" id="MobiDB-lite"/>
    </source>
</evidence>
<dbReference type="GO" id="GO:0005524">
    <property type="term" value="F:ATP binding"/>
    <property type="evidence" value="ECO:0007669"/>
    <property type="project" value="UniProtKB-UniRule"/>
</dbReference>
<dbReference type="EMBL" id="JAGTJJ010000008">
    <property type="protein sequence ID" value="MDC3982574.1"/>
    <property type="molecule type" value="Genomic_DNA"/>
</dbReference>
<protein>
    <submittedName>
        <fullName evidence="10">Protein kinase</fullName>
    </submittedName>
</protein>
<keyword evidence="2 5" id="KW-0547">Nucleotide-binding</keyword>
<dbReference type="PROSITE" id="PS50011">
    <property type="entry name" value="PROTEIN_KINASE_DOM"/>
    <property type="match status" value="1"/>
</dbReference>